<dbReference type="GO" id="GO:0050152">
    <property type="term" value="F:omega-amidase activity"/>
    <property type="evidence" value="ECO:0007669"/>
    <property type="project" value="TreeGrafter"/>
</dbReference>
<dbReference type="OMA" id="RQIPIYK"/>
<dbReference type="GO" id="GO:0005739">
    <property type="term" value="C:mitochondrion"/>
    <property type="evidence" value="ECO:0007669"/>
    <property type="project" value="TreeGrafter"/>
</dbReference>
<evidence type="ECO:0000313" key="4">
    <source>
        <dbReference type="EMBL" id="EPX72137.1"/>
    </source>
</evidence>
<dbReference type="VEuPathDB" id="FungiDB:SOCG_04830"/>
<dbReference type="GO" id="GO:0006107">
    <property type="term" value="P:oxaloacetate metabolic process"/>
    <property type="evidence" value="ECO:0007669"/>
    <property type="project" value="TreeGrafter"/>
</dbReference>
<dbReference type="GO" id="GO:0006528">
    <property type="term" value="P:asparagine metabolic process"/>
    <property type="evidence" value="ECO:0007669"/>
    <property type="project" value="TreeGrafter"/>
</dbReference>
<keyword evidence="5" id="KW-1185">Reference proteome</keyword>
<dbReference type="Gene3D" id="3.60.110.10">
    <property type="entry name" value="Carbon-nitrogen hydrolase"/>
    <property type="match status" value="1"/>
</dbReference>
<dbReference type="InterPro" id="IPR001110">
    <property type="entry name" value="UPF0012_CS"/>
</dbReference>
<dbReference type="FunFam" id="3.60.110.10:FF:000002">
    <property type="entry name" value="Nitrilase family member 2"/>
    <property type="match status" value="1"/>
</dbReference>
<sequence>MFTNVTTSFWQGIRKTNPFLLSKSFSYRMNHFNASLVPKDFRPFRIGLIQLASTSNKDENLKNARSQISEAVQNGSKMVVLPECFNSPYGNQYFNEYAETIEKTSPTYNTLHSIAKELKVYVFGGSIPERKDGELYNTSMVFNPYGDLIGIHRKIHLFDVDFPGKMTFRESETLKSGNSMTIVETEFGKIGLGICYDIRFPELATVAARNGCSMMIYPGAFNLTTGPLHWELLARARAVDNQIYVASCSPARDVSATYHAWGHSTVVGPDGVVLSTMDEKPGIVYADIDPEKMASIRKSISLYTQRRFDIYSETKPLKLNEN</sequence>
<dbReference type="SUPFAM" id="SSF56317">
    <property type="entry name" value="Carbon-nitrogen hydrolase"/>
    <property type="match status" value="1"/>
</dbReference>
<evidence type="ECO:0000259" key="3">
    <source>
        <dbReference type="PROSITE" id="PS50263"/>
    </source>
</evidence>
<dbReference type="GO" id="GO:0006541">
    <property type="term" value="P:glutamine metabolic process"/>
    <property type="evidence" value="ECO:0007669"/>
    <property type="project" value="TreeGrafter"/>
</dbReference>
<dbReference type="EMBL" id="KE503207">
    <property type="protein sequence ID" value="EPX72137.1"/>
    <property type="molecule type" value="Genomic_DNA"/>
</dbReference>
<evidence type="ECO:0000256" key="2">
    <source>
        <dbReference type="ARBA" id="ARBA00022801"/>
    </source>
</evidence>
<dbReference type="Proteomes" id="UP000016088">
    <property type="component" value="Unassembled WGS sequence"/>
</dbReference>
<dbReference type="InterPro" id="IPR036526">
    <property type="entry name" value="C-N_Hydrolase_sf"/>
</dbReference>
<gene>
    <name evidence="4" type="ORF">SOCG_04830</name>
</gene>
<keyword evidence="2" id="KW-0378">Hydrolase</keyword>
<dbReference type="PROSITE" id="PS50263">
    <property type="entry name" value="CN_HYDROLASE"/>
    <property type="match status" value="1"/>
</dbReference>
<dbReference type="PANTHER" id="PTHR23088">
    <property type="entry name" value="NITRILASE-RELATED"/>
    <property type="match status" value="1"/>
</dbReference>
<name>S9PVX9_SCHOY</name>
<dbReference type="OrthoDB" id="10250282at2759"/>
<dbReference type="RefSeq" id="XP_013019431.1">
    <property type="nucleotide sequence ID" value="XM_013163977.1"/>
</dbReference>
<dbReference type="PANTHER" id="PTHR23088:SF30">
    <property type="entry name" value="OMEGA-AMIDASE NIT2"/>
    <property type="match status" value="1"/>
</dbReference>
<dbReference type="Pfam" id="PF00795">
    <property type="entry name" value="CN_hydrolase"/>
    <property type="match status" value="1"/>
</dbReference>
<protein>
    <submittedName>
        <fullName evidence="4">Amidohydrolase</fullName>
    </submittedName>
</protein>
<reference evidence="4 5" key="1">
    <citation type="journal article" date="2011" name="Science">
        <title>Comparative functional genomics of the fission yeasts.</title>
        <authorList>
            <person name="Rhind N."/>
            <person name="Chen Z."/>
            <person name="Yassour M."/>
            <person name="Thompson D.A."/>
            <person name="Haas B.J."/>
            <person name="Habib N."/>
            <person name="Wapinski I."/>
            <person name="Roy S."/>
            <person name="Lin M.F."/>
            <person name="Heiman D.I."/>
            <person name="Young S.K."/>
            <person name="Furuya K."/>
            <person name="Guo Y."/>
            <person name="Pidoux A."/>
            <person name="Chen H.M."/>
            <person name="Robbertse B."/>
            <person name="Goldberg J.M."/>
            <person name="Aoki K."/>
            <person name="Bayne E.H."/>
            <person name="Berlin A.M."/>
            <person name="Desjardins C.A."/>
            <person name="Dobbs E."/>
            <person name="Dukaj L."/>
            <person name="Fan L."/>
            <person name="FitzGerald M.G."/>
            <person name="French C."/>
            <person name="Gujja S."/>
            <person name="Hansen K."/>
            <person name="Keifenheim D."/>
            <person name="Levin J.Z."/>
            <person name="Mosher R.A."/>
            <person name="Mueller C.A."/>
            <person name="Pfiffner J."/>
            <person name="Priest M."/>
            <person name="Russ C."/>
            <person name="Smialowska A."/>
            <person name="Swoboda P."/>
            <person name="Sykes S.M."/>
            <person name="Vaughn M."/>
            <person name="Vengrova S."/>
            <person name="Yoder R."/>
            <person name="Zeng Q."/>
            <person name="Allshire R."/>
            <person name="Baulcombe D."/>
            <person name="Birren B.W."/>
            <person name="Brown W."/>
            <person name="Ekwall K."/>
            <person name="Kellis M."/>
            <person name="Leatherwood J."/>
            <person name="Levin H."/>
            <person name="Margalit H."/>
            <person name="Martienssen R."/>
            <person name="Nieduszynski C.A."/>
            <person name="Spatafora J.W."/>
            <person name="Friedman N."/>
            <person name="Dalgaard J.Z."/>
            <person name="Baumann P."/>
            <person name="Niki H."/>
            <person name="Regev A."/>
            <person name="Nusbaum C."/>
        </authorList>
    </citation>
    <scope>NUCLEOTIDE SEQUENCE [LARGE SCALE GENOMIC DNA]</scope>
    <source>
        <strain evidence="5">yFS286</strain>
    </source>
</reference>
<feature type="domain" description="CN hydrolase" evidence="3">
    <location>
        <begin position="44"/>
        <end position="290"/>
    </location>
</feature>
<dbReference type="InterPro" id="IPR003010">
    <property type="entry name" value="C-N_Hydrolase"/>
</dbReference>
<dbReference type="AlphaFoldDB" id="S9PVX9"/>
<accession>S9PVX9</accession>
<dbReference type="GeneID" id="25033790"/>
<comment type="similarity">
    <text evidence="1">Belongs to the carbon-nitrogen hydrolase superfamily. NIT1/NIT2 family.</text>
</comment>
<evidence type="ECO:0000256" key="1">
    <source>
        <dbReference type="ARBA" id="ARBA00010613"/>
    </source>
</evidence>
<proteinExistence type="inferred from homology"/>
<organism evidence="4 5">
    <name type="scientific">Schizosaccharomyces octosporus (strain yFS286)</name>
    <name type="common">Fission yeast</name>
    <name type="synonym">Octosporomyces octosporus</name>
    <dbReference type="NCBI Taxonomy" id="483514"/>
    <lineage>
        <taxon>Eukaryota</taxon>
        <taxon>Fungi</taxon>
        <taxon>Dikarya</taxon>
        <taxon>Ascomycota</taxon>
        <taxon>Taphrinomycotina</taxon>
        <taxon>Schizosaccharomycetes</taxon>
        <taxon>Schizosaccharomycetales</taxon>
        <taxon>Schizosaccharomycetaceae</taxon>
        <taxon>Schizosaccharomyces</taxon>
    </lineage>
</organism>
<dbReference type="CDD" id="cd07572">
    <property type="entry name" value="nit"/>
    <property type="match status" value="1"/>
</dbReference>
<dbReference type="eggNOG" id="KOG0806">
    <property type="taxonomic scope" value="Eukaryota"/>
</dbReference>
<dbReference type="GO" id="GO:0043605">
    <property type="term" value="P:amide catabolic process"/>
    <property type="evidence" value="ECO:0007669"/>
    <property type="project" value="EnsemblFungi"/>
</dbReference>
<dbReference type="InterPro" id="IPR045254">
    <property type="entry name" value="Nit1/2_C-N_Hydrolase"/>
</dbReference>
<dbReference type="PROSITE" id="PS01227">
    <property type="entry name" value="UPF0012"/>
    <property type="match status" value="1"/>
</dbReference>
<evidence type="ECO:0000313" key="5">
    <source>
        <dbReference type="Proteomes" id="UP000016088"/>
    </source>
</evidence>
<dbReference type="HOGENOM" id="CLU_030130_1_0_1"/>